<dbReference type="AlphaFoldDB" id="A0A453FKL7"/>
<keyword evidence="3" id="KW-1185">Reference proteome</keyword>
<organism evidence="2 3">
    <name type="scientific">Aegilops tauschii subsp. strangulata</name>
    <name type="common">Goatgrass</name>
    <dbReference type="NCBI Taxonomy" id="200361"/>
    <lineage>
        <taxon>Eukaryota</taxon>
        <taxon>Viridiplantae</taxon>
        <taxon>Streptophyta</taxon>
        <taxon>Embryophyta</taxon>
        <taxon>Tracheophyta</taxon>
        <taxon>Spermatophyta</taxon>
        <taxon>Magnoliopsida</taxon>
        <taxon>Liliopsida</taxon>
        <taxon>Poales</taxon>
        <taxon>Poaceae</taxon>
        <taxon>BOP clade</taxon>
        <taxon>Pooideae</taxon>
        <taxon>Triticodae</taxon>
        <taxon>Triticeae</taxon>
        <taxon>Triticinae</taxon>
        <taxon>Aegilops</taxon>
    </lineage>
</organism>
<reference evidence="2" key="3">
    <citation type="journal article" date="2017" name="Nature">
        <title>Genome sequence of the progenitor of the wheat D genome Aegilops tauschii.</title>
        <authorList>
            <person name="Luo M.C."/>
            <person name="Gu Y.Q."/>
            <person name="Puiu D."/>
            <person name="Wang H."/>
            <person name="Twardziok S.O."/>
            <person name="Deal K.R."/>
            <person name="Huo N."/>
            <person name="Zhu T."/>
            <person name="Wang L."/>
            <person name="Wang Y."/>
            <person name="McGuire P.E."/>
            <person name="Liu S."/>
            <person name="Long H."/>
            <person name="Ramasamy R.K."/>
            <person name="Rodriguez J.C."/>
            <person name="Van S.L."/>
            <person name="Yuan L."/>
            <person name="Wang Z."/>
            <person name="Xia Z."/>
            <person name="Xiao L."/>
            <person name="Anderson O.D."/>
            <person name="Ouyang S."/>
            <person name="Liang Y."/>
            <person name="Zimin A.V."/>
            <person name="Pertea G."/>
            <person name="Qi P."/>
            <person name="Bennetzen J.L."/>
            <person name="Dai X."/>
            <person name="Dawson M.W."/>
            <person name="Muller H.G."/>
            <person name="Kugler K."/>
            <person name="Rivarola-Duarte L."/>
            <person name="Spannagl M."/>
            <person name="Mayer K.F.X."/>
            <person name="Lu F.H."/>
            <person name="Bevan M.W."/>
            <person name="Leroy P."/>
            <person name="Li P."/>
            <person name="You F.M."/>
            <person name="Sun Q."/>
            <person name="Liu Z."/>
            <person name="Lyons E."/>
            <person name="Wicker T."/>
            <person name="Salzberg S.L."/>
            <person name="Devos K.M."/>
            <person name="Dvorak J."/>
        </authorList>
    </citation>
    <scope>NUCLEOTIDE SEQUENCE [LARGE SCALE GENOMIC DNA]</scope>
    <source>
        <strain evidence="2">cv. AL8/78</strain>
    </source>
</reference>
<keyword evidence="1" id="KW-0732">Signal</keyword>
<reference evidence="2" key="5">
    <citation type="journal article" date="2021" name="G3 (Bethesda)">
        <title>Aegilops tauschii genome assembly Aet v5.0 features greater sequence contiguity and improved annotation.</title>
        <authorList>
            <person name="Wang L."/>
            <person name="Zhu T."/>
            <person name="Rodriguez J.C."/>
            <person name="Deal K.R."/>
            <person name="Dubcovsky J."/>
            <person name="McGuire P.E."/>
            <person name="Lux T."/>
            <person name="Spannagl M."/>
            <person name="Mayer K.F.X."/>
            <person name="Baldrich P."/>
            <person name="Meyers B.C."/>
            <person name="Huo N."/>
            <person name="Gu Y.Q."/>
            <person name="Zhou H."/>
            <person name="Devos K.M."/>
            <person name="Bennetzen J.L."/>
            <person name="Unver T."/>
            <person name="Budak H."/>
            <person name="Gulick P.J."/>
            <person name="Galiba G."/>
            <person name="Kalapos B."/>
            <person name="Nelson D.R."/>
            <person name="Li P."/>
            <person name="You F.M."/>
            <person name="Luo M.C."/>
            <person name="Dvorak J."/>
        </authorList>
    </citation>
    <scope>NUCLEOTIDE SEQUENCE [LARGE SCALE GENOMIC DNA]</scope>
    <source>
        <strain evidence="2">cv. AL8/78</strain>
    </source>
</reference>
<accession>A0A453FKL7</accession>
<evidence type="ECO:0008006" key="4">
    <source>
        <dbReference type="Google" id="ProtNLM"/>
    </source>
</evidence>
<dbReference type="Proteomes" id="UP000015105">
    <property type="component" value="Chromosome 3D"/>
</dbReference>
<protein>
    <recommendedName>
        <fullName evidence="4">Leucine-rich repeat-containing N-terminal plant-type domain-containing protein</fullName>
    </recommendedName>
</protein>
<dbReference type="Gene3D" id="3.80.10.10">
    <property type="entry name" value="Ribonuclease Inhibitor"/>
    <property type="match status" value="1"/>
</dbReference>
<reference evidence="3" key="2">
    <citation type="journal article" date="2017" name="Nat. Plants">
        <title>The Aegilops tauschii genome reveals multiple impacts of transposons.</title>
        <authorList>
            <person name="Zhao G."/>
            <person name="Zou C."/>
            <person name="Li K."/>
            <person name="Wang K."/>
            <person name="Li T."/>
            <person name="Gao L."/>
            <person name="Zhang X."/>
            <person name="Wang H."/>
            <person name="Yang Z."/>
            <person name="Liu X."/>
            <person name="Jiang W."/>
            <person name="Mao L."/>
            <person name="Kong X."/>
            <person name="Jiao Y."/>
            <person name="Jia J."/>
        </authorList>
    </citation>
    <scope>NUCLEOTIDE SEQUENCE [LARGE SCALE GENOMIC DNA]</scope>
    <source>
        <strain evidence="3">cv. AL8/78</strain>
    </source>
</reference>
<dbReference type="Pfam" id="PF13855">
    <property type="entry name" value="LRR_8"/>
    <property type="match status" value="1"/>
</dbReference>
<dbReference type="InterPro" id="IPR001611">
    <property type="entry name" value="Leu-rich_rpt"/>
</dbReference>
<sequence length="72" mass="7796">GNKITGTIPEQLGNLSSLTSLDLEENLLVGEIPASLGHLSKLQLLYVSELLLLNVMNISHLTFPDSHSPFVL</sequence>
<dbReference type="Gramene" id="AET3Gv20707400.20">
    <property type="protein sequence ID" value="AET3Gv20707400.20"/>
    <property type="gene ID" value="AET3Gv20707400"/>
</dbReference>
<dbReference type="EnsemblPlants" id="AET3Gv20707400.20">
    <property type="protein sequence ID" value="AET3Gv20707400.20"/>
    <property type="gene ID" value="AET3Gv20707400"/>
</dbReference>
<evidence type="ECO:0000256" key="1">
    <source>
        <dbReference type="ARBA" id="ARBA00022729"/>
    </source>
</evidence>
<name>A0A453FKL7_AEGTS</name>
<reference evidence="3" key="1">
    <citation type="journal article" date="2014" name="Science">
        <title>Ancient hybridizations among the ancestral genomes of bread wheat.</title>
        <authorList>
            <consortium name="International Wheat Genome Sequencing Consortium,"/>
            <person name="Marcussen T."/>
            <person name="Sandve S.R."/>
            <person name="Heier L."/>
            <person name="Spannagl M."/>
            <person name="Pfeifer M."/>
            <person name="Jakobsen K.S."/>
            <person name="Wulff B.B."/>
            <person name="Steuernagel B."/>
            <person name="Mayer K.F."/>
            <person name="Olsen O.A."/>
        </authorList>
    </citation>
    <scope>NUCLEOTIDE SEQUENCE [LARGE SCALE GENOMIC DNA]</scope>
    <source>
        <strain evidence="3">cv. AL8/78</strain>
    </source>
</reference>
<evidence type="ECO:0000313" key="3">
    <source>
        <dbReference type="Proteomes" id="UP000015105"/>
    </source>
</evidence>
<dbReference type="InterPro" id="IPR032675">
    <property type="entry name" value="LRR_dom_sf"/>
</dbReference>
<dbReference type="SUPFAM" id="SSF52058">
    <property type="entry name" value="L domain-like"/>
    <property type="match status" value="1"/>
</dbReference>
<reference evidence="2" key="4">
    <citation type="submission" date="2019-03" db="UniProtKB">
        <authorList>
            <consortium name="EnsemblPlants"/>
        </authorList>
    </citation>
    <scope>IDENTIFICATION</scope>
</reference>
<evidence type="ECO:0000313" key="2">
    <source>
        <dbReference type="EnsemblPlants" id="AET3Gv20707400.20"/>
    </source>
</evidence>
<proteinExistence type="predicted"/>
<dbReference type="PANTHER" id="PTHR47988">
    <property type="entry name" value="SOMATIC EMBRYOGENESIS RECEPTOR KINASE 1"/>
    <property type="match status" value="1"/>
</dbReference>